<feature type="region of interest" description="Disordered" evidence="1">
    <location>
        <begin position="66"/>
        <end position="86"/>
    </location>
</feature>
<reference evidence="2" key="1">
    <citation type="journal article" date="2023" name="Mol. Phylogenet. Evol.">
        <title>Genome-scale phylogeny and comparative genomics of the fungal order Sordariales.</title>
        <authorList>
            <person name="Hensen N."/>
            <person name="Bonometti L."/>
            <person name="Westerberg I."/>
            <person name="Brannstrom I.O."/>
            <person name="Guillou S."/>
            <person name="Cros-Aarteil S."/>
            <person name="Calhoun S."/>
            <person name="Haridas S."/>
            <person name="Kuo A."/>
            <person name="Mondo S."/>
            <person name="Pangilinan J."/>
            <person name="Riley R."/>
            <person name="LaButti K."/>
            <person name="Andreopoulos B."/>
            <person name="Lipzen A."/>
            <person name="Chen C."/>
            <person name="Yan M."/>
            <person name="Daum C."/>
            <person name="Ng V."/>
            <person name="Clum A."/>
            <person name="Steindorff A."/>
            <person name="Ohm R.A."/>
            <person name="Martin F."/>
            <person name="Silar P."/>
            <person name="Natvig D.O."/>
            <person name="Lalanne C."/>
            <person name="Gautier V."/>
            <person name="Ament-Velasquez S.L."/>
            <person name="Kruys A."/>
            <person name="Hutchinson M.I."/>
            <person name="Powell A.J."/>
            <person name="Barry K."/>
            <person name="Miller A.N."/>
            <person name="Grigoriev I.V."/>
            <person name="Debuchy R."/>
            <person name="Gladieux P."/>
            <person name="Hiltunen Thoren M."/>
            <person name="Johannesson H."/>
        </authorList>
    </citation>
    <scope>NUCLEOTIDE SEQUENCE</scope>
    <source>
        <strain evidence="2">CBS 757.83</strain>
    </source>
</reference>
<keyword evidence="3" id="KW-1185">Reference proteome</keyword>
<feature type="region of interest" description="Disordered" evidence="1">
    <location>
        <begin position="133"/>
        <end position="152"/>
    </location>
</feature>
<evidence type="ECO:0000256" key="1">
    <source>
        <dbReference type="SAM" id="MobiDB-lite"/>
    </source>
</evidence>
<comment type="caution">
    <text evidence="2">The sequence shown here is derived from an EMBL/GenBank/DDBJ whole genome shotgun (WGS) entry which is preliminary data.</text>
</comment>
<dbReference type="Proteomes" id="UP001305647">
    <property type="component" value="Unassembled WGS sequence"/>
</dbReference>
<accession>A0AAN6Q0X2</accession>
<protein>
    <submittedName>
        <fullName evidence="2">Uncharacterized protein</fullName>
    </submittedName>
</protein>
<proteinExistence type="predicted"/>
<evidence type="ECO:0000313" key="2">
    <source>
        <dbReference type="EMBL" id="KAK4101544.1"/>
    </source>
</evidence>
<name>A0AAN6Q0X2_9PEZI</name>
<dbReference type="EMBL" id="MU863635">
    <property type="protein sequence ID" value="KAK4101544.1"/>
    <property type="molecule type" value="Genomic_DNA"/>
</dbReference>
<gene>
    <name evidence="2" type="ORF">N658DRAFT_516031</name>
</gene>
<feature type="compositionally biased region" description="Low complexity" evidence="1">
    <location>
        <begin position="10"/>
        <end position="23"/>
    </location>
</feature>
<feature type="region of interest" description="Disordered" evidence="1">
    <location>
        <begin position="183"/>
        <end position="206"/>
    </location>
</feature>
<feature type="compositionally biased region" description="Acidic residues" evidence="1">
    <location>
        <begin position="189"/>
        <end position="198"/>
    </location>
</feature>
<organism evidence="2 3">
    <name type="scientific">Parathielavia hyrcaniae</name>
    <dbReference type="NCBI Taxonomy" id="113614"/>
    <lineage>
        <taxon>Eukaryota</taxon>
        <taxon>Fungi</taxon>
        <taxon>Dikarya</taxon>
        <taxon>Ascomycota</taxon>
        <taxon>Pezizomycotina</taxon>
        <taxon>Sordariomycetes</taxon>
        <taxon>Sordariomycetidae</taxon>
        <taxon>Sordariales</taxon>
        <taxon>Chaetomiaceae</taxon>
        <taxon>Parathielavia</taxon>
    </lineage>
</organism>
<evidence type="ECO:0000313" key="3">
    <source>
        <dbReference type="Proteomes" id="UP001305647"/>
    </source>
</evidence>
<sequence>MPPKRKAKDAAASPARPSTSRARQATIEQHLMDQNKKSKAFLQGFKDQVAQARDQLHETLAGLKRDLAKPSHNTATGNDNNHPTASGMFTALQAAAAAAAQSSPSTKDNNPLFEQTQALLRLSRAILACHRTVEQQSRHSTENLSSPRETWAQDEDGMRKLLEYGRLYGERAVEGWITPRAQDDKACCGEEDDDESNSEEEREKLSEAENLAKGLFEWRRKGRGLLLGKAEESWGVAARRQMGALVGVVRTLPSKRE</sequence>
<feature type="compositionally biased region" description="Polar residues" evidence="1">
    <location>
        <begin position="71"/>
        <end position="84"/>
    </location>
</feature>
<dbReference type="AlphaFoldDB" id="A0AAN6Q0X2"/>
<feature type="region of interest" description="Disordered" evidence="1">
    <location>
        <begin position="1"/>
        <end position="23"/>
    </location>
</feature>
<reference evidence="2" key="2">
    <citation type="submission" date="2023-05" db="EMBL/GenBank/DDBJ databases">
        <authorList>
            <consortium name="Lawrence Berkeley National Laboratory"/>
            <person name="Steindorff A."/>
            <person name="Hensen N."/>
            <person name="Bonometti L."/>
            <person name="Westerberg I."/>
            <person name="Brannstrom I.O."/>
            <person name="Guillou S."/>
            <person name="Cros-Aarteil S."/>
            <person name="Calhoun S."/>
            <person name="Haridas S."/>
            <person name="Kuo A."/>
            <person name="Mondo S."/>
            <person name="Pangilinan J."/>
            <person name="Riley R."/>
            <person name="Labutti K."/>
            <person name="Andreopoulos B."/>
            <person name="Lipzen A."/>
            <person name="Chen C."/>
            <person name="Yanf M."/>
            <person name="Daum C."/>
            <person name="Ng V."/>
            <person name="Clum A."/>
            <person name="Ohm R."/>
            <person name="Martin F."/>
            <person name="Silar P."/>
            <person name="Natvig D."/>
            <person name="Lalanne C."/>
            <person name="Gautier V."/>
            <person name="Ament-Velasquez S.L."/>
            <person name="Kruys A."/>
            <person name="Hutchinson M.I."/>
            <person name="Powell A.J."/>
            <person name="Barry K."/>
            <person name="Miller A.N."/>
            <person name="Grigoriev I.V."/>
            <person name="Debuchy R."/>
            <person name="Gladieux P."/>
            <person name="Thoren M.H."/>
            <person name="Johannesson H."/>
        </authorList>
    </citation>
    <scope>NUCLEOTIDE SEQUENCE</scope>
    <source>
        <strain evidence="2">CBS 757.83</strain>
    </source>
</reference>